<proteinExistence type="predicted"/>
<dbReference type="EMBL" id="QTJU01000002">
    <property type="protein sequence ID" value="RFM29106.1"/>
    <property type="molecule type" value="Genomic_DNA"/>
</dbReference>
<accession>A0A3E1NME8</accession>
<comment type="caution">
    <text evidence="1">The sequence shown here is derived from an EMBL/GenBank/DDBJ whole genome shotgun (WGS) entry which is preliminary data.</text>
</comment>
<name>A0A3E1NME8_9BACT</name>
<keyword evidence="2" id="KW-1185">Reference proteome</keyword>
<dbReference type="AlphaFoldDB" id="A0A3E1NME8"/>
<protein>
    <submittedName>
        <fullName evidence="1">Uncharacterized protein</fullName>
    </submittedName>
</protein>
<organism evidence="1 2">
    <name type="scientific">Deminuibacter soli</name>
    <dbReference type="NCBI Taxonomy" id="2291815"/>
    <lineage>
        <taxon>Bacteria</taxon>
        <taxon>Pseudomonadati</taxon>
        <taxon>Bacteroidota</taxon>
        <taxon>Chitinophagia</taxon>
        <taxon>Chitinophagales</taxon>
        <taxon>Chitinophagaceae</taxon>
        <taxon>Deminuibacter</taxon>
    </lineage>
</organism>
<gene>
    <name evidence="1" type="ORF">DXN05_10150</name>
</gene>
<evidence type="ECO:0000313" key="1">
    <source>
        <dbReference type="EMBL" id="RFM29106.1"/>
    </source>
</evidence>
<evidence type="ECO:0000313" key="2">
    <source>
        <dbReference type="Proteomes" id="UP000261284"/>
    </source>
</evidence>
<sequence>MHDIVTEKIDVTLADDNSAVNRFLKTLQTAFGDELVNDRSFHQFPNYSATVKLSSKHQEGLELSTSIVVDISLLCEYFTIYIEDEYRLSYQPANGTEKYKTMYSVERFDTGFAEDEKLAIDKVNAAVAAIWPEKQMINYFALKTTMVEGGKPFKMEWSTETKHSLYEFMFSGFPQNEAITRYA</sequence>
<dbReference type="Proteomes" id="UP000261284">
    <property type="component" value="Unassembled WGS sequence"/>
</dbReference>
<reference evidence="1 2" key="1">
    <citation type="submission" date="2018-08" db="EMBL/GenBank/DDBJ databases">
        <title>Chitinophagaceae sp. K23C18032701, a novel bacterium isolated from forest soil.</title>
        <authorList>
            <person name="Wang C."/>
        </authorList>
    </citation>
    <scope>NUCLEOTIDE SEQUENCE [LARGE SCALE GENOMIC DNA]</scope>
    <source>
        <strain evidence="1 2">K23C18032701</strain>
    </source>
</reference>